<proteinExistence type="predicted"/>
<dbReference type="AlphaFoldDB" id="A0A9W9ETB1"/>
<gene>
    <name evidence="1" type="ORF">N7456_011056</name>
</gene>
<reference evidence="1" key="2">
    <citation type="journal article" date="2023" name="IMA Fungus">
        <title>Comparative genomic study of the Penicillium genus elucidates a diverse pangenome and 15 lateral gene transfer events.</title>
        <authorList>
            <person name="Petersen C."/>
            <person name="Sorensen T."/>
            <person name="Nielsen M.R."/>
            <person name="Sondergaard T.E."/>
            <person name="Sorensen J.L."/>
            <person name="Fitzpatrick D.A."/>
            <person name="Frisvad J.C."/>
            <person name="Nielsen K.L."/>
        </authorList>
    </citation>
    <scope>NUCLEOTIDE SEQUENCE</scope>
    <source>
        <strain evidence="1">IBT 30069</strain>
    </source>
</reference>
<dbReference type="Proteomes" id="UP001149165">
    <property type="component" value="Unassembled WGS sequence"/>
</dbReference>
<organism evidence="1 2">
    <name type="scientific">Penicillium angulare</name>
    <dbReference type="NCBI Taxonomy" id="116970"/>
    <lineage>
        <taxon>Eukaryota</taxon>
        <taxon>Fungi</taxon>
        <taxon>Dikarya</taxon>
        <taxon>Ascomycota</taxon>
        <taxon>Pezizomycotina</taxon>
        <taxon>Eurotiomycetes</taxon>
        <taxon>Eurotiomycetidae</taxon>
        <taxon>Eurotiales</taxon>
        <taxon>Aspergillaceae</taxon>
        <taxon>Penicillium</taxon>
    </lineage>
</organism>
<accession>A0A9W9ETB1</accession>
<dbReference type="EMBL" id="JAPQKH010000007">
    <property type="protein sequence ID" value="KAJ5087440.1"/>
    <property type="molecule type" value="Genomic_DNA"/>
</dbReference>
<reference evidence="1" key="1">
    <citation type="submission" date="2022-11" db="EMBL/GenBank/DDBJ databases">
        <authorList>
            <person name="Petersen C."/>
        </authorList>
    </citation>
    <scope>NUCLEOTIDE SEQUENCE</scope>
    <source>
        <strain evidence="1">IBT 30069</strain>
    </source>
</reference>
<protein>
    <submittedName>
        <fullName evidence="1">Uncharacterized protein</fullName>
    </submittedName>
</protein>
<sequence length="228" mass="25621">MSTPSYNQNDLMDIFYAGTAAYPELHTPQLSVSGYRANGLPEEQFAEYAIDGFFRCAATLFFVKTQQEARQLLYRVYHDSRIAIGDISELCALAAIGSHYDMNRVPQEARAIFFYRASTTLNGTIPLDSIQGVRIFICLCMNCIMDKSTTARTLIGMGFFPFGEFLPKSNIALVSTLGLARLQITKELRDVAVERGSESQYRRLLRTLIFLEGYGMNHSTVLEHIGQN</sequence>
<comment type="caution">
    <text evidence="1">The sequence shown here is derived from an EMBL/GenBank/DDBJ whole genome shotgun (WGS) entry which is preliminary data.</text>
</comment>
<name>A0A9W9ETB1_9EURO</name>
<evidence type="ECO:0000313" key="1">
    <source>
        <dbReference type="EMBL" id="KAJ5087440.1"/>
    </source>
</evidence>
<dbReference type="OrthoDB" id="4138892at2759"/>
<evidence type="ECO:0000313" key="2">
    <source>
        <dbReference type="Proteomes" id="UP001149165"/>
    </source>
</evidence>
<keyword evidence="2" id="KW-1185">Reference proteome</keyword>